<name>A0A6C0LVR8_9ZZZZ</name>
<reference evidence="1" key="1">
    <citation type="journal article" date="2020" name="Nature">
        <title>Giant virus diversity and host interactions through global metagenomics.</title>
        <authorList>
            <person name="Schulz F."/>
            <person name="Roux S."/>
            <person name="Paez-Espino D."/>
            <person name="Jungbluth S."/>
            <person name="Walsh D.A."/>
            <person name="Denef V.J."/>
            <person name="McMahon K.D."/>
            <person name="Konstantinidis K.T."/>
            <person name="Eloe-Fadrosh E.A."/>
            <person name="Kyrpides N.C."/>
            <person name="Woyke T."/>
        </authorList>
    </citation>
    <scope>NUCLEOTIDE SEQUENCE</scope>
    <source>
        <strain evidence="1">GVMAG-S-1016704-142</strain>
    </source>
</reference>
<protein>
    <submittedName>
        <fullName evidence="1">Uncharacterized protein</fullName>
    </submittedName>
</protein>
<organism evidence="1">
    <name type="scientific">viral metagenome</name>
    <dbReference type="NCBI Taxonomy" id="1070528"/>
    <lineage>
        <taxon>unclassified sequences</taxon>
        <taxon>metagenomes</taxon>
        <taxon>organismal metagenomes</taxon>
    </lineage>
</organism>
<dbReference type="EMBL" id="MN740564">
    <property type="protein sequence ID" value="QHU33851.1"/>
    <property type="molecule type" value="Genomic_DNA"/>
</dbReference>
<accession>A0A6C0LVR8</accession>
<evidence type="ECO:0000313" key="1">
    <source>
        <dbReference type="EMBL" id="QHU33851.1"/>
    </source>
</evidence>
<dbReference type="AlphaFoldDB" id="A0A6C0LVR8"/>
<proteinExistence type="predicted"/>
<sequence>MSKYVLKNNNKKTRMCNKGMSCRFADLGKCFYAHSFDELLIEPCSYGTSCIFICVNSAGSVINNPTKHKVCGYIHTSETNETYHARVNNHTPKEDITVTEPLPPVAIEPIKLTVTNEWTTIVKKKMSCVKHEDTRPTRVNNTPIVKQQYTDTRPTRVNNTPIVKQQYTDTRPTRVHVDDIHVTVTKLLNDKPKELSFIIEYD</sequence>